<comment type="caution">
    <text evidence="2">The sequence shown here is derived from an EMBL/GenBank/DDBJ whole genome shotgun (WGS) entry which is preliminary data.</text>
</comment>
<accession>A0A817SNG6</accession>
<dbReference type="EMBL" id="CAJNYT010003312">
    <property type="protein sequence ID" value="CAF3549508.1"/>
    <property type="molecule type" value="Genomic_DNA"/>
</dbReference>
<evidence type="ECO:0008006" key="6">
    <source>
        <dbReference type="Google" id="ProtNLM"/>
    </source>
</evidence>
<dbReference type="EMBL" id="CAJNYD010000784">
    <property type="protein sequence ID" value="CAF3297143.1"/>
    <property type="molecule type" value="Genomic_DNA"/>
</dbReference>
<organism evidence="2 5">
    <name type="scientific">Rotaria socialis</name>
    <dbReference type="NCBI Taxonomy" id="392032"/>
    <lineage>
        <taxon>Eukaryota</taxon>
        <taxon>Metazoa</taxon>
        <taxon>Spiralia</taxon>
        <taxon>Gnathifera</taxon>
        <taxon>Rotifera</taxon>
        <taxon>Eurotatoria</taxon>
        <taxon>Bdelloidea</taxon>
        <taxon>Philodinida</taxon>
        <taxon>Philodinidae</taxon>
        <taxon>Rotaria</taxon>
    </lineage>
</organism>
<reference evidence="2" key="1">
    <citation type="submission" date="2021-02" db="EMBL/GenBank/DDBJ databases">
        <authorList>
            <person name="Nowell W R."/>
        </authorList>
    </citation>
    <scope>NUCLEOTIDE SEQUENCE</scope>
</reference>
<dbReference type="EMBL" id="CAJNYU010000181">
    <property type="protein sequence ID" value="CAF3335409.1"/>
    <property type="molecule type" value="Genomic_DNA"/>
</dbReference>
<evidence type="ECO:0000313" key="4">
    <source>
        <dbReference type="EMBL" id="CAF3549508.1"/>
    </source>
</evidence>
<evidence type="ECO:0000313" key="2">
    <source>
        <dbReference type="EMBL" id="CAF3297143.1"/>
    </source>
</evidence>
<gene>
    <name evidence="3" type="ORF">FME351_LOCUS3062</name>
    <name evidence="4" type="ORF">GRG538_LOCUS20168</name>
    <name evidence="2" type="ORF">LUA448_LOCUS7730</name>
    <name evidence="1" type="ORF">TIS948_LOCUS6559</name>
</gene>
<dbReference type="AlphaFoldDB" id="A0A817SNG6"/>
<dbReference type="Proteomes" id="UP000663825">
    <property type="component" value="Unassembled WGS sequence"/>
</dbReference>
<evidence type="ECO:0000313" key="3">
    <source>
        <dbReference type="EMBL" id="CAF3335409.1"/>
    </source>
</evidence>
<protein>
    <recommendedName>
        <fullName evidence="6">Post-SET domain-containing protein</fullName>
    </recommendedName>
</protein>
<dbReference type="Proteomes" id="UP000663872">
    <property type="component" value="Unassembled WGS sequence"/>
</dbReference>
<proteinExistence type="predicted"/>
<evidence type="ECO:0000313" key="1">
    <source>
        <dbReference type="EMBL" id="CAF3093662.1"/>
    </source>
</evidence>
<dbReference type="Proteomes" id="UP000663869">
    <property type="component" value="Unassembled WGS sequence"/>
</dbReference>
<sequence>MLKKRSMTMTCLFSKITMSDEPLTMDYSTFMNTPPDFECWCGALECCRRLKPDEYKEKWFQDRYGSNVSPYIRMLINIENMKNNNETN</sequence>
<name>A0A817SNG6_9BILA</name>
<dbReference type="Proteomes" id="UP000663833">
    <property type="component" value="Unassembled WGS sequence"/>
</dbReference>
<dbReference type="EMBL" id="CAJNXB010000767">
    <property type="protein sequence ID" value="CAF3093662.1"/>
    <property type="molecule type" value="Genomic_DNA"/>
</dbReference>
<evidence type="ECO:0000313" key="5">
    <source>
        <dbReference type="Proteomes" id="UP000663833"/>
    </source>
</evidence>